<evidence type="ECO:0000313" key="2">
    <source>
        <dbReference type="Proteomes" id="UP001239111"/>
    </source>
</evidence>
<keyword evidence="2" id="KW-1185">Reference proteome</keyword>
<accession>A0ACC2NGF0</accession>
<name>A0ACC2NGF0_9HYME</name>
<comment type="caution">
    <text evidence="1">The sequence shown here is derived from an EMBL/GenBank/DDBJ whole genome shotgun (WGS) entry which is preliminary data.</text>
</comment>
<gene>
    <name evidence="1" type="ORF">QAD02_001420</name>
</gene>
<dbReference type="EMBL" id="CM056743">
    <property type="protein sequence ID" value="KAJ8670161.1"/>
    <property type="molecule type" value="Genomic_DNA"/>
</dbReference>
<evidence type="ECO:0000313" key="1">
    <source>
        <dbReference type="EMBL" id="KAJ8670161.1"/>
    </source>
</evidence>
<protein>
    <submittedName>
        <fullName evidence="1">Uncharacterized protein</fullName>
    </submittedName>
</protein>
<proteinExistence type="predicted"/>
<reference evidence="1" key="1">
    <citation type="submission" date="2023-04" db="EMBL/GenBank/DDBJ databases">
        <title>A chromosome-level genome assembly of the parasitoid wasp Eretmocerus hayati.</title>
        <authorList>
            <person name="Zhong Y."/>
            <person name="Liu S."/>
            <person name="Liu Y."/>
        </authorList>
    </citation>
    <scope>NUCLEOTIDE SEQUENCE</scope>
    <source>
        <strain evidence="1">ZJU_SS_LIU_2023</strain>
    </source>
</reference>
<sequence length="3694" mass="417660">MMDAPDEYFFVDTGKSAGKCRAPKTIAPAQYPYDWFQAAPNRGHKPKLEVPMFSVELPTLAKYVRSGIDKSKLPVQTVIAFLYKFFKDEKMKLTEAWTSYDPDDPPPAYENFAHAVPSVLGQQYPVMETTVSEPVELHALLEERQDEWFGGGGETVDNYESEPPAVHLIPTMTGVRLTEETTPESTPMRQFVEKIGKNATFLAKCLDKYRMADLMKSEANNFSASVIESFECRFAADHKDLCYDLSYWLASAIFKDENNNTDILENFKRAAKNYYEQLQRDASAEENKKIFKTKGVSLRVMSTCPVVPDDPPPAYENFAHAVPSVLGQQYPVMETTVSEPVELHALLEERQDEWFGGGGETVDNYESEPPAVHLIPTMTGVRLTEETTPESTPMRQFVEKIGKNATFLAKCLDKYRMADLMKSEANNFSASVIESFECRFAADHKDLCYDLSYWLASAIFKDENNNTDILENSKRAAKNYYEQLQQDASAEENKKIFKTKGVSLRVMSTCPVVPDDPPPAYENFAHAVPSVLGQQYPVMETTVSEPVELHALLEERQDEWFGGGGETVDNYESEPPAVHLIPTMTGVRLTEETTPESTPMRQFVEKIGKNATFLAKCLDKYRMADLMKSEANNFSASVIESFECRFAADHKDLCYDLSYWLASAIFKDENNNTDILENFKRAAKNYYEQLQRDASAEENKKIFKTKGVSLRVMSTCPVVPDDPPPAYENFAHAVPSVLGQQYPVMETTVSEPVELHALLEERQDEWFGGGGETVDNYESEPPAVHLIPTMTGVRLTEETTPESTPMRQFVEKIGKNATFLAKCLDKYRMADLMKSEANNFSASVIESFECRFAADHKDLCYDLSYWLASAIFKDENNNTDILENFKRAAKNYYEQLQRDASAEENKKIFKTKGVSLRVMSTCPVVPDDPPPAYENFAHAVPSVLGQQYPVMETTVSEPVELHALLEERQDEWFGGGGETVDNYESEPPAVHLIPTMTGVRLTEETTPESTPMRQFVEKIGKNATFLAKCLDKYRMADLMKSEANNFSASVIESFECRFAADHKDLCYDLSYWLASAIFKDENNNTDILENFKRAAKNYYEQLQRDASAEENKKIFKTKGVSLRVMSTCPVVPDDPPPAYENFAHAVPSVLGQQYPVMETTVSEPVELHALLEERQDEWFGGGGETVDNYESEPPAVHLIPTMTGVRLTEETTPESTPMRQFVEKIGKNATFLAKCLDKYRMADLMKSEANNFSASVIESFECRFAADHKDLCYDLSYWLASAIFKDENNNTDILENFKRAAKNYYEQLQRDASAEENKKIFKTKGVSLRVMSTCPVVPDDPPPAYENFAHAVPSVLGQQYPVMETTVSEPVELHALLEERQDEWFGGGGETVDNYESEPPAVHLIPTMTGVRLTEETTPESTPMRQFVEKIGKNATFLAKCLDKYRMADLMKSEANNFSASVIESFECRFAADHKDLCYDLSYWLASAIFKDENNNTDILENFKRAAKNYYEQLQRDASAEENKKIFKTKGVSLRVMSTCPVVPDDPPPAYENFAHAVPSVLGQQYPVMETTVSEPVELHALLEERQDEWFGGGGETVDNYESEPPAVHLIPTMTGVRLTEETTPESTPMRQFVEKIGKNATFLAKCLDKYRMADLMKSEANNFSASVIESFECRFAADHKDLCYDLSYWLASAIFKDENNNTDILENFKRAAKNYYEQLQRDASAEENKKIFKTKGVSLRVMSTCPVVPDDPPPAYENFAHAVPSVLGQQYPVMETTVSEPVELHALLEERQDEWFGGGGETVDNYESEPPAVHLIPTMTGVRLTEETTPESTPMRQFVEKIGKNATFLAKCLDKYRMADLMKSEANNFSASVIESFECRFAADHKDLCYDLSYWLASAIFKDENNNTDILENFKRAAKNYYEQLQRDASAEENKKIFKTKGVSLRVMSTCPVVPDDPPPAYENFAHAVPSVLGQQYPVMETTVSEPVELHALLEERQDEWFGGGGETVDNYESEPPAVHLIPTMTGVRLTEETTPESTPMRQFVEKIGKNATFLAKCLDKYRMADLMKSEANNFSASVIESFECRFAADHKDLCYDLSYWLASAIFKDENNNTDILENFKRAAKNYYEQLQRDASAEENKKIFKTKGVSLRVMSTCPVVPDDPPPAYENFAHAVPSVLGQQYPVMETTVSEPVELHALLEERQDEWFGGGGETVDNYESEPPAVHLIPTMTGVRLTEETTPESTPMRQFVEKIGKNATFLAKCLDKYRMADLMKSEANNFSASVIESFECRFAADHKDLCYDLSYWLASAIFKDENNNTDILENFKRAAKNYYEQLQRDASAEENKKIFKTKGVSLRVMSTCPVVPDDPPPAYENFAHAVPSVLGQQYPVMETTVSEPVELHALLEERQDEWFGGGGETVDNYESEPPAVHLIPTMTGVRLTEETTPESTPMRQFVEKIGKNATFLAKCLDKYRMADLMKSEANNFSASVIESFECRFAADHKDLCYDLSYWLASAIFKDENNNTDILENFKRAAKNYYEQLQRDASAEENKKIFKTKGVSLRVMSTCPVVPDDPPPAYENFAHAVPSVLGQQYPVMETTVSEPVELHALLEERQDEWFGGGGETVDNYESEPPAVHLIPTMTGVRLTEETTPESTPMRQFVEKIGKNATFLAKCLDKYRMADLMKSEANNFSASVIESFECRFAADHKDLCYDLSYWLASAIFKDENNNTDILENFKRAAKNYYEQLQRDASAEENKKIFKTKGVSLRVMSTCPVVPDDPPPAYENFAHAVPSVLGQQYPVMETTVSEPVELHALLEERQDEWFGGGGETVDNYESEPPAVHLIPTMTGVRLTEETTPESTPMRQFVEKIGKNATFLAKCLDKYRMADLMKSEANNFSASVIESFECRFAADHKDLCYDLSYWLASAIFKDENNNTDILENFKRAAKNYYEQLQRDASAEENKKIFKTKGVSLRVMSTCPVVPDDPPPAYENFAHAVPSVLGQQYPVMETTVSEPVELHALLEERQDEWFGGGGETVDNYESEPPAVHLIPTMTGVRLTEETTPESTPMRQFVEKIGKNATFLAKCLDKYRMADLMKSEANNFSASVIESFECRFAADHKDLCYDLSYWLASAIFKDENNNTDILENFKRAAKNYYEQLQRDASAEENKKIFKTKGVSLRVMSTCPVVPDDPPPAYENFAHAVPSVLGQQYPVMETTVSEPVELHALLEERQDEWFGGGGETVDNYESEPPAVHLIPTMTGVRLTEETTPESTPMRQFVEKIGKNATFLAKCLDKYRMADLMKSEANNFSASVIESFECRFAADHKDLCYDLSYWLASAIFKDENNNTDILENFKRAAKNYYEQLQRDASAEENKKIFKTKGVSLRVMSTCPVVPDDPPPAYENFAHAVPSVLGQQYPVMETTVSEPVELHALLEERQDEWFGGGGETVDNYESEPPAVHLIPTMTGVRLTEETTPESTPMRQFVEKIGKNATFLAKCLDKYRMADLMKSEANNFSASVIESFECRFAADHKDLCYDLSYWLASAIFKDENNNTDILENFKRAAKNYYEQLQRDASAEENKKIFKTKGVSLRVIESTMGYIAKYAKKTLLRLSKSAFDLKKFVDSYRLPRIWKNELEMIFEFDKIKRGATIEAASTEESGDDSDLEDVPSRPVTPDIRFIRHGRSVLRNAR</sequence>
<dbReference type="Proteomes" id="UP001239111">
    <property type="component" value="Chromosome 3"/>
</dbReference>
<organism evidence="1 2">
    <name type="scientific">Eretmocerus hayati</name>
    <dbReference type="NCBI Taxonomy" id="131215"/>
    <lineage>
        <taxon>Eukaryota</taxon>
        <taxon>Metazoa</taxon>
        <taxon>Ecdysozoa</taxon>
        <taxon>Arthropoda</taxon>
        <taxon>Hexapoda</taxon>
        <taxon>Insecta</taxon>
        <taxon>Pterygota</taxon>
        <taxon>Neoptera</taxon>
        <taxon>Endopterygota</taxon>
        <taxon>Hymenoptera</taxon>
        <taxon>Apocrita</taxon>
        <taxon>Proctotrupomorpha</taxon>
        <taxon>Chalcidoidea</taxon>
        <taxon>Aphelinidae</taxon>
        <taxon>Aphelininae</taxon>
        <taxon>Eretmocerus</taxon>
    </lineage>
</organism>